<dbReference type="PANTHER" id="PTHR33988">
    <property type="entry name" value="ENDORIBONUCLEASE MAZF-RELATED"/>
    <property type="match status" value="1"/>
</dbReference>
<evidence type="ECO:0000313" key="3">
    <source>
        <dbReference type="EMBL" id="MBM3273985.1"/>
    </source>
</evidence>
<protein>
    <submittedName>
        <fullName evidence="3">Type II toxin-antitoxin system PemK/MazF family toxin</fullName>
    </submittedName>
</protein>
<dbReference type="Pfam" id="PF02452">
    <property type="entry name" value="PemK_toxin"/>
    <property type="match status" value="1"/>
</dbReference>
<organism evidence="3 4">
    <name type="scientific">Candidatus Tanganyikabacteria bacterium</name>
    <dbReference type="NCBI Taxonomy" id="2961651"/>
    <lineage>
        <taxon>Bacteria</taxon>
        <taxon>Bacillati</taxon>
        <taxon>Candidatus Sericytochromatia</taxon>
        <taxon>Candidatus Tanganyikabacteria</taxon>
    </lineage>
</organism>
<accession>A0A937X432</accession>
<dbReference type="PANTHER" id="PTHR33988:SF2">
    <property type="entry name" value="ENDORIBONUCLEASE MAZF"/>
    <property type="match status" value="1"/>
</dbReference>
<dbReference type="SUPFAM" id="SSF50118">
    <property type="entry name" value="Cell growth inhibitor/plasmid maintenance toxic component"/>
    <property type="match status" value="1"/>
</dbReference>
<dbReference type="GO" id="GO:0006402">
    <property type="term" value="P:mRNA catabolic process"/>
    <property type="evidence" value="ECO:0007669"/>
    <property type="project" value="TreeGrafter"/>
</dbReference>
<evidence type="ECO:0000256" key="2">
    <source>
        <dbReference type="ARBA" id="ARBA00022649"/>
    </source>
</evidence>
<name>A0A937X432_9BACT</name>
<evidence type="ECO:0000256" key="1">
    <source>
        <dbReference type="ARBA" id="ARBA00007521"/>
    </source>
</evidence>
<keyword evidence="2" id="KW-1277">Toxin-antitoxin system</keyword>
<reference evidence="3 4" key="1">
    <citation type="submission" date="2019-03" db="EMBL/GenBank/DDBJ databases">
        <title>Lake Tanganyika Metagenome-Assembled Genomes (MAGs).</title>
        <authorList>
            <person name="Tran P."/>
        </authorList>
    </citation>
    <scope>NUCLEOTIDE SEQUENCE [LARGE SCALE GENOMIC DNA]</scope>
    <source>
        <strain evidence="3">K_DeepCast_65m_m2_236</strain>
    </source>
</reference>
<dbReference type="GO" id="GO:0004521">
    <property type="term" value="F:RNA endonuclease activity"/>
    <property type="evidence" value="ECO:0007669"/>
    <property type="project" value="TreeGrafter"/>
</dbReference>
<gene>
    <name evidence="3" type="ORF">FJZ00_02440</name>
</gene>
<dbReference type="AlphaFoldDB" id="A0A937X432"/>
<dbReference type="EMBL" id="VGJX01000092">
    <property type="protein sequence ID" value="MBM3273985.1"/>
    <property type="molecule type" value="Genomic_DNA"/>
</dbReference>
<dbReference type="Proteomes" id="UP000703893">
    <property type="component" value="Unassembled WGS sequence"/>
</dbReference>
<dbReference type="GO" id="GO:0003677">
    <property type="term" value="F:DNA binding"/>
    <property type="evidence" value="ECO:0007669"/>
    <property type="project" value="InterPro"/>
</dbReference>
<dbReference type="Gene3D" id="2.30.30.110">
    <property type="match status" value="1"/>
</dbReference>
<comment type="similarity">
    <text evidence="1">Belongs to the PemK/MazF family.</text>
</comment>
<evidence type="ECO:0000313" key="4">
    <source>
        <dbReference type="Proteomes" id="UP000703893"/>
    </source>
</evidence>
<comment type="caution">
    <text evidence="3">The sequence shown here is derived from an EMBL/GenBank/DDBJ whole genome shotgun (WGS) entry which is preliminary data.</text>
</comment>
<dbReference type="InterPro" id="IPR003477">
    <property type="entry name" value="PemK-like"/>
</dbReference>
<proteinExistence type="inferred from homology"/>
<dbReference type="GO" id="GO:0016075">
    <property type="term" value="P:rRNA catabolic process"/>
    <property type="evidence" value="ECO:0007669"/>
    <property type="project" value="TreeGrafter"/>
</dbReference>
<dbReference type="InterPro" id="IPR011067">
    <property type="entry name" value="Plasmid_toxin/cell-grow_inhib"/>
</dbReference>
<sequence length="114" mass="12561">MSTTPFRRGDVALVRFVFADERGAKRRPVLILSEDEFHSSRAEAIVAAMTSNVGRLLPGDHLVRDWQKAGLPKPSVSTAILRTVKQTMIERKIGEMTATDLAAVEAALRKTLCL</sequence>